<evidence type="ECO:0000313" key="1">
    <source>
        <dbReference type="EMBL" id="JAH39299.1"/>
    </source>
</evidence>
<protein>
    <submittedName>
        <fullName evidence="1">Uncharacterized protein</fullName>
    </submittedName>
</protein>
<name>A0A0E9SD69_ANGAN</name>
<dbReference type="AlphaFoldDB" id="A0A0E9SD69"/>
<organism evidence="1">
    <name type="scientific">Anguilla anguilla</name>
    <name type="common">European freshwater eel</name>
    <name type="synonym">Muraena anguilla</name>
    <dbReference type="NCBI Taxonomy" id="7936"/>
    <lineage>
        <taxon>Eukaryota</taxon>
        <taxon>Metazoa</taxon>
        <taxon>Chordata</taxon>
        <taxon>Craniata</taxon>
        <taxon>Vertebrata</taxon>
        <taxon>Euteleostomi</taxon>
        <taxon>Actinopterygii</taxon>
        <taxon>Neopterygii</taxon>
        <taxon>Teleostei</taxon>
        <taxon>Anguilliformes</taxon>
        <taxon>Anguillidae</taxon>
        <taxon>Anguilla</taxon>
    </lineage>
</organism>
<accession>A0A0E9SD69</accession>
<sequence length="39" mass="4353">MTATHSSASGKGLRQSYPKTMSLSHYILFAIHYIQLSIL</sequence>
<reference evidence="1" key="2">
    <citation type="journal article" date="2015" name="Fish Shellfish Immunol.">
        <title>Early steps in the European eel (Anguilla anguilla)-Vibrio vulnificus interaction in the gills: Role of the RtxA13 toxin.</title>
        <authorList>
            <person name="Callol A."/>
            <person name="Pajuelo D."/>
            <person name="Ebbesson L."/>
            <person name="Teles M."/>
            <person name="MacKenzie S."/>
            <person name="Amaro C."/>
        </authorList>
    </citation>
    <scope>NUCLEOTIDE SEQUENCE</scope>
</reference>
<reference evidence="1" key="1">
    <citation type="submission" date="2014-11" db="EMBL/GenBank/DDBJ databases">
        <authorList>
            <person name="Amaro Gonzalez C."/>
        </authorList>
    </citation>
    <scope>NUCLEOTIDE SEQUENCE</scope>
</reference>
<proteinExistence type="predicted"/>
<dbReference type="EMBL" id="GBXM01069278">
    <property type="protein sequence ID" value="JAH39299.1"/>
    <property type="molecule type" value="Transcribed_RNA"/>
</dbReference>